<evidence type="ECO:0008006" key="5">
    <source>
        <dbReference type="Google" id="ProtNLM"/>
    </source>
</evidence>
<evidence type="ECO:0000313" key="4">
    <source>
        <dbReference type="Proteomes" id="UP000829354"/>
    </source>
</evidence>
<dbReference type="InterPro" id="IPR035940">
    <property type="entry name" value="CAP_sf"/>
</dbReference>
<proteinExistence type="predicted"/>
<organism evidence="1 3">
    <name type="scientific">Caenorhabditis briggsae</name>
    <dbReference type="NCBI Taxonomy" id="6238"/>
    <lineage>
        <taxon>Eukaryota</taxon>
        <taxon>Metazoa</taxon>
        <taxon>Ecdysozoa</taxon>
        <taxon>Nematoda</taxon>
        <taxon>Chromadorea</taxon>
        <taxon>Rhabditida</taxon>
        <taxon>Rhabditina</taxon>
        <taxon>Rhabditomorpha</taxon>
        <taxon>Rhabditoidea</taxon>
        <taxon>Rhabditidae</taxon>
        <taxon>Peloderinae</taxon>
        <taxon>Caenorhabditis</taxon>
    </lineage>
</organism>
<gene>
    <name evidence="1" type="ORF">L3Y34_006827</name>
    <name evidence="2" type="ORF">L5515_006653</name>
</gene>
<dbReference type="Gene3D" id="3.40.33.10">
    <property type="entry name" value="CAP"/>
    <property type="match status" value="1"/>
</dbReference>
<accession>A0AAE9A576</accession>
<reference evidence="1 3" key="1">
    <citation type="submission" date="2022-02" db="EMBL/GenBank/DDBJ databases">
        <title>Chromosome-level reference genomes for two strains of Caenorhabditis briggsae: an improved platform for comparative genomics.</title>
        <authorList>
            <person name="Stevens L."/>
            <person name="Andersen E.C."/>
        </authorList>
    </citation>
    <scope>NUCLEOTIDE SEQUENCE [LARGE SCALE GENOMIC DNA]</scope>
    <source>
        <strain evidence="1">QX1410_ONT</strain>
        <tissue evidence="1">Whole-organism</tissue>
    </source>
</reference>
<dbReference type="AlphaFoldDB" id="A0AAE9A576"/>
<dbReference type="Proteomes" id="UP000827892">
    <property type="component" value="Chromosome V"/>
</dbReference>
<evidence type="ECO:0000313" key="2">
    <source>
        <dbReference type="EMBL" id="UMM33041.1"/>
    </source>
</evidence>
<keyword evidence="4" id="KW-1185">Reference proteome</keyword>
<name>A0AAE9A576_CAEBR</name>
<evidence type="ECO:0000313" key="3">
    <source>
        <dbReference type="Proteomes" id="UP000827892"/>
    </source>
</evidence>
<dbReference type="Proteomes" id="UP000829354">
    <property type="component" value="Chromosome V"/>
</dbReference>
<reference evidence="2 4" key="2">
    <citation type="submission" date="2022-04" db="EMBL/GenBank/DDBJ databases">
        <title>Chromosome-level reference genomes for two strains of Caenorhabditis briggsae: an improved platform for comparative genomics.</title>
        <authorList>
            <person name="Stevens L."/>
            <person name="Andersen E."/>
        </authorList>
    </citation>
    <scope>NUCLEOTIDE SEQUENCE [LARGE SCALE GENOMIC DNA]</scope>
    <source>
        <strain evidence="2">VX34</strain>
        <tissue evidence="2">Whole-organism</tissue>
    </source>
</reference>
<dbReference type="EMBL" id="CP092624">
    <property type="protein sequence ID" value="UMM33041.1"/>
    <property type="molecule type" value="Genomic_DNA"/>
</dbReference>
<evidence type="ECO:0000313" key="1">
    <source>
        <dbReference type="EMBL" id="ULT87299.1"/>
    </source>
</evidence>
<dbReference type="SUPFAM" id="SSF55797">
    <property type="entry name" value="PR-1-like"/>
    <property type="match status" value="1"/>
</dbReference>
<sequence>MAWAKTGSVGCGIKFCGPVSYMNNNNVVVVVCRYDVRADDSKKQINQEGDTCSACPSPTQCKRESGLCV</sequence>
<protein>
    <recommendedName>
        <fullName evidence="5">SCP domain-containing protein</fullName>
    </recommendedName>
</protein>
<dbReference type="EMBL" id="CP090895">
    <property type="protein sequence ID" value="ULT87299.1"/>
    <property type="molecule type" value="Genomic_DNA"/>
</dbReference>